<evidence type="ECO:0000256" key="1">
    <source>
        <dbReference type="ARBA" id="ARBA00004141"/>
    </source>
</evidence>
<dbReference type="OrthoDB" id="18213at2759"/>
<evidence type="ECO:0000256" key="4">
    <source>
        <dbReference type="ARBA" id="ARBA00023136"/>
    </source>
</evidence>
<evidence type="ECO:0000313" key="6">
    <source>
        <dbReference type="EMBL" id="TKR63439.1"/>
    </source>
</evidence>
<feature type="transmembrane region" description="Helical" evidence="5">
    <location>
        <begin position="140"/>
        <end position="159"/>
    </location>
</feature>
<dbReference type="STRING" id="34508.A0A4U5M3V2"/>
<dbReference type="InterPro" id="IPR004895">
    <property type="entry name" value="Prenylated_rab_accept_PRA1"/>
</dbReference>
<keyword evidence="2 5" id="KW-0812">Transmembrane</keyword>
<gene>
    <name evidence="6" type="ORF">L596_027272</name>
</gene>
<proteinExistence type="inferred from homology"/>
<organism evidence="6 7">
    <name type="scientific">Steinernema carpocapsae</name>
    <name type="common">Entomopathogenic nematode</name>
    <dbReference type="NCBI Taxonomy" id="34508"/>
    <lineage>
        <taxon>Eukaryota</taxon>
        <taxon>Metazoa</taxon>
        <taxon>Ecdysozoa</taxon>
        <taxon>Nematoda</taxon>
        <taxon>Chromadorea</taxon>
        <taxon>Rhabditida</taxon>
        <taxon>Tylenchina</taxon>
        <taxon>Panagrolaimomorpha</taxon>
        <taxon>Strongyloidoidea</taxon>
        <taxon>Steinernematidae</taxon>
        <taxon>Steinernema</taxon>
    </lineage>
</organism>
<comment type="similarity">
    <text evidence="5">Belongs to the PRA1 family.</text>
</comment>
<comment type="caution">
    <text evidence="6">The sequence shown here is derived from an EMBL/GenBank/DDBJ whole genome shotgun (WGS) entry which is preliminary data.</text>
</comment>
<keyword evidence="3 5" id="KW-1133">Transmembrane helix</keyword>
<name>A0A4U5M3V2_STECR</name>
<evidence type="ECO:0000256" key="2">
    <source>
        <dbReference type="ARBA" id="ARBA00022692"/>
    </source>
</evidence>
<protein>
    <recommendedName>
        <fullName evidence="5">PRA1 family protein</fullName>
    </recommendedName>
</protein>
<dbReference type="PANTHER" id="PTHR12859">
    <property type="entry name" value="PRA1 PROTEIN"/>
    <property type="match status" value="1"/>
</dbReference>
<evidence type="ECO:0000256" key="3">
    <source>
        <dbReference type="ARBA" id="ARBA00022989"/>
    </source>
</evidence>
<dbReference type="Proteomes" id="UP000298663">
    <property type="component" value="Unassembled WGS sequence"/>
</dbReference>
<sequence length="191" mass="21095">MSTLSASTPPASAANDNWKLPRGVQIPPFRSVDEFCREKGTFALPSGGLHEWNNRMVGNLLYFQANYVAVFLLAVVYCLLALPGDVFISLGAIVVLGFIIVCSFSVNEMVFNFRRDHPYGTLAIIFFSLAFFVHSLPSLIHVSAVGCVPLLATIVHASFRVRDPAISRSNVFVRQTVMAKGFEKLNVELRQ</sequence>
<reference evidence="6 7" key="1">
    <citation type="journal article" date="2015" name="Genome Biol.">
        <title>Comparative genomics of Steinernema reveals deeply conserved gene regulatory networks.</title>
        <authorList>
            <person name="Dillman A.R."/>
            <person name="Macchietto M."/>
            <person name="Porter C.F."/>
            <person name="Rogers A."/>
            <person name="Williams B."/>
            <person name="Antoshechkin I."/>
            <person name="Lee M.M."/>
            <person name="Goodwin Z."/>
            <person name="Lu X."/>
            <person name="Lewis E.E."/>
            <person name="Goodrich-Blair H."/>
            <person name="Stock S.P."/>
            <person name="Adams B.J."/>
            <person name="Sternberg P.W."/>
            <person name="Mortazavi A."/>
        </authorList>
    </citation>
    <scope>NUCLEOTIDE SEQUENCE [LARGE SCALE GENOMIC DNA]</scope>
    <source>
        <strain evidence="6 7">ALL</strain>
    </source>
</reference>
<feature type="transmembrane region" description="Helical" evidence="5">
    <location>
        <begin position="118"/>
        <end position="134"/>
    </location>
</feature>
<keyword evidence="7" id="KW-1185">Reference proteome</keyword>
<dbReference type="PANTHER" id="PTHR12859:SF0">
    <property type="entry name" value="PRA1 FAMILY PROTEIN"/>
    <property type="match status" value="1"/>
</dbReference>
<dbReference type="EMBL" id="AZBU02000010">
    <property type="protein sequence ID" value="TKR63439.1"/>
    <property type="molecule type" value="Genomic_DNA"/>
</dbReference>
<dbReference type="GO" id="GO:0016020">
    <property type="term" value="C:membrane"/>
    <property type="evidence" value="ECO:0007669"/>
    <property type="project" value="UniProtKB-SubCell"/>
</dbReference>
<evidence type="ECO:0000313" key="7">
    <source>
        <dbReference type="Proteomes" id="UP000298663"/>
    </source>
</evidence>
<accession>A0A4U5M3V2</accession>
<dbReference type="Pfam" id="PF03208">
    <property type="entry name" value="PRA1"/>
    <property type="match status" value="1"/>
</dbReference>
<reference evidence="6 7" key="2">
    <citation type="journal article" date="2019" name="G3 (Bethesda)">
        <title>Hybrid Assembly of the Genome of the Entomopathogenic Nematode Steinernema carpocapsae Identifies the X-Chromosome.</title>
        <authorList>
            <person name="Serra L."/>
            <person name="Macchietto M."/>
            <person name="Macias-Munoz A."/>
            <person name="McGill C.J."/>
            <person name="Rodriguez I.M."/>
            <person name="Rodriguez B."/>
            <person name="Murad R."/>
            <person name="Mortazavi A."/>
        </authorList>
    </citation>
    <scope>NUCLEOTIDE SEQUENCE [LARGE SCALE GENOMIC DNA]</scope>
    <source>
        <strain evidence="6 7">ALL</strain>
    </source>
</reference>
<dbReference type="AlphaFoldDB" id="A0A4U5M3V2"/>
<feature type="transmembrane region" description="Helical" evidence="5">
    <location>
        <begin position="60"/>
        <end position="82"/>
    </location>
</feature>
<evidence type="ECO:0000256" key="5">
    <source>
        <dbReference type="RuleBase" id="RU363107"/>
    </source>
</evidence>
<comment type="subcellular location">
    <subcellularLocation>
        <location evidence="1 5">Membrane</location>
        <topology evidence="1 5">Multi-pass membrane protein</topology>
    </subcellularLocation>
</comment>
<keyword evidence="4 5" id="KW-0472">Membrane</keyword>
<feature type="transmembrane region" description="Helical" evidence="5">
    <location>
        <begin position="88"/>
        <end position="106"/>
    </location>
</feature>